<keyword evidence="1" id="KW-0805">Transcription regulation</keyword>
<proteinExistence type="predicted"/>
<dbReference type="Gene3D" id="1.10.287.160">
    <property type="entry name" value="HR1 repeat"/>
    <property type="match status" value="1"/>
</dbReference>
<dbReference type="PANTHER" id="PTHR38465:SF2">
    <property type="entry name" value="HTH-TYPE TRANSCRIPTIONAL REGULATOR MMPR5"/>
    <property type="match status" value="1"/>
</dbReference>
<organism evidence="5 6">
    <name type="scientific">Nonomuraea cypriaca</name>
    <dbReference type="NCBI Taxonomy" id="1187855"/>
    <lineage>
        <taxon>Bacteria</taxon>
        <taxon>Bacillati</taxon>
        <taxon>Actinomycetota</taxon>
        <taxon>Actinomycetes</taxon>
        <taxon>Streptosporangiales</taxon>
        <taxon>Streptosporangiaceae</taxon>
        <taxon>Nonomuraea</taxon>
    </lineage>
</organism>
<dbReference type="GO" id="GO:0003700">
    <property type="term" value="F:DNA-binding transcription factor activity"/>
    <property type="evidence" value="ECO:0007669"/>
    <property type="project" value="InterPro"/>
</dbReference>
<dbReference type="GO" id="GO:0003677">
    <property type="term" value="F:DNA binding"/>
    <property type="evidence" value="ECO:0007669"/>
    <property type="project" value="UniProtKB-KW"/>
</dbReference>
<evidence type="ECO:0000256" key="2">
    <source>
        <dbReference type="ARBA" id="ARBA00023125"/>
    </source>
</evidence>
<dbReference type="Pfam" id="PF12802">
    <property type="entry name" value="MarR_2"/>
    <property type="match status" value="1"/>
</dbReference>
<dbReference type="Gene3D" id="1.10.10.10">
    <property type="entry name" value="Winged helix-like DNA-binding domain superfamily/Winged helix DNA-binding domain"/>
    <property type="match status" value="1"/>
</dbReference>
<reference evidence="5" key="1">
    <citation type="submission" date="2020-11" db="EMBL/GenBank/DDBJ databases">
        <title>Whole-genome analyses of Nonomuraea sp. K274.</title>
        <authorList>
            <person name="Veyisoglu A."/>
        </authorList>
    </citation>
    <scope>NUCLEOTIDE SEQUENCE</scope>
    <source>
        <strain evidence="5">K274</strain>
    </source>
</reference>
<dbReference type="InterPro" id="IPR036388">
    <property type="entry name" value="WH-like_DNA-bd_sf"/>
</dbReference>
<feature type="domain" description="HTH marR-type" evidence="4">
    <location>
        <begin position="22"/>
        <end position="82"/>
    </location>
</feature>
<dbReference type="InterPro" id="IPR000835">
    <property type="entry name" value="HTH_MarR-typ"/>
</dbReference>
<dbReference type="InterPro" id="IPR052362">
    <property type="entry name" value="HTH-GbsR_regulator"/>
</dbReference>
<accession>A0A931ALT1</accession>
<dbReference type="RefSeq" id="WP_195901800.1">
    <property type="nucleotide sequence ID" value="NZ_JADOGI010000241.1"/>
</dbReference>
<dbReference type="SUPFAM" id="SSF46785">
    <property type="entry name" value="Winged helix' DNA-binding domain"/>
    <property type="match status" value="1"/>
</dbReference>
<dbReference type="EMBL" id="JADOGI010000241">
    <property type="protein sequence ID" value="MBF8192918.1"/>
    <property type="molecule type" value="Genomic_DNA"/>
</dbReference>
<sequence>MNDRHKQWQAAERLALTLTEGGLQRMAARTLAVFLFTDAETVTMGEIADRLGVSAGSVSGSVKSLLSVGLIERLPAPGSRREHYRLRDDAWATLFTSQNTVIQAMLQAAAAGIAATDDGDPAHRRLSQMHAFYEFLLGELPALLDRWHQQTG</sequence>
<evidence type="ECO:0000256" key="3">
    <source>
        <dbReference type="ARBA" id="ARBA00023163"/>
    </source>
</evidence>
<keyword evidence="6" id="KW-1185">Reference proteome</keyword>
<comment type="caution">
    <text evidence="5">The sequence shown here is derived from an EMBL/GenBank/DDBJ whole genome shotgun (WGS) entry which is preliminary data.</text>
</comment>
<protein>
    <submittedName>
        <fullName evidence="5">MarR family transcriptional regulator</fullName>
    </submittedName>
</protein>
<evidence type="ECO:0000313" key="5">
    <source>
        <dbReference type="EMBL" id="MBF8192918.1"/>
    </source>
</evidence>
<evidence type="ECO:0000313" key="6">
    <source>
        <dbReference type="Proteomes" id="UP000605361"/>
    </source>
</evidence>
<name>A0A931ALT1_9ACTN</name>
<dbReference type="InterPro" id="IPR036390">
    <property type="entry name" value="WH_DNA-bd_sf"/>
</dbReference>
<gene>
    <name evidence="5" type="ORF">ITP53_46040</name>
</gene>
<dbReference type="PANTHER" id="PTHR38465">
    <property type="entry name" value="HTH-TYPE TRANSCRIPTIONAL REGULATOR MJ1563-RELATED"/>
    <property type="match status" value="1"/>
</dbReference>
<dbReference type="Proteomes" id="UP000605361">
    <property type="component" value="Unassembled WGS sequence"/>
</dbReference>
<keyword evidence="3" id="KW-0804">Transcription</keyword>
<evidence type="ECO:0000259" key="4">
    <source>
        <dbReference type="Pfam" id="PF12802"/>
    </source>
</evidence>
<dbReference type="AlphaFoldDB" id="A0A931ALT1"/>
<evidence type="ECO:0000256" key="1">
    <source>
        <dbReference type="ARBA" id="ARBA00023015"/>
    </source>
</evidence>
<keyword evidence="2" id="KW-0238">DNA-binding</keyword>